<dbReference type="PANTHER" id="PTHR43133">
    <property type="entry name" value="RNA POLYMERASE ECF-TYPE SIGMA FACTO"/>
    <property type="match status" value="1"/>
</dbReference>
<keyword evidence="2" id="KW-0805">Transcription regulation</keyword>
<dbReference type="RefSeq" id="WP_182923438.1">
    <property type="nucleotide sequence ID" value="NZ_WNXD01000002.1"/>
</dbReference>
<comment type="caution">
    <text evidence="7">The sequence shown here is derived from an EMBL/GenBank/DDBJ whole genome shotgun (WGS) entry which is preliminary data.</text>
</comment>
<proteinExistence type="inferred from homology"/>
<dbReference type="Gene3D" id="1.10.10.10">
    <property type="entry name" value="Winged helix-like DNA-binding domain superfamily/Winged helix DNA-binding domain"/>
    <property type="match status" value="1"/>
</dbReference>
<name>A0A923E170_9SPHI</name>
<dbReference type="GO" id="GO:0016987">
    <property type="term" value="F:sigma factor activity"/>
    <property type="evidence" value="ECO:0007669"/>
    <property type="project" value="UniProtKB-KW"/>
</dbReference>
<gene>
    <name evidence="7" type="ORF">GM921_14955</name>
</gene>
<feature type="domain" description="RNA polymerase sigma factor 70 region 4 type 2" evidence="6">
    <location>
        <begin position="125"/>
        <end position="176"/>
    </location>
</feature>
<keyword evidence="8" id="KW-1185">Reference proteome</keyword>
<dbReference type="Pfam" id="PF04542">
    <property type="entry name" value="Sigma70_r2"/>
    <property type="match status" value="1"/>
</dbReference>
<dbReference type="CDD" id="cd06171">
    <property type="entry name" value="Sigma70_r4"/>
    <property type="match status" value="1"/>
</dbReference>
<evidence type="ECO:0000256" key="2">
    <source>
        <dbReference type="ARBA" id="ARBA00023015"/>
    </source>
</evidence>
<evidence type="ECO:0000259" key="5">
    <source>
        <dbReference type="Pfam" id="PF04542"/>
    </source>
</evidence>
<dbReference type="GO" id="GO:0003677">
    <property type="term" value="F:DNA binding"/>
    <property type="evidence" value="ECO:0007669"/>
    <property type="project" value="InterPro"/>
</dbReference>
<dbReference type="PANTHER" id="PTHR43133:SF46">
    <property type="entry name" value="RNA POLYMERASE SIGMA-70 FACTOR ECF SUBFAMILY"/>
    <property type="match status" value="1"/>
</dbReference>
<dbReference type="InterPro" id="IPR039425">
    <property type="entry name" value="RNA_pol_sigma-70-like"/>
</dbReference>
<dbReference type="InterPro" id="IPR013324">
    <property type="entry name" value="RNA_pol_sigma_r3/r4-like"/>
</dbReference>
<keyword evidence="3" id="KW-0731">Sigma factor</keyword>
<dbReference type="InterPro" id="IPR007627">
    <property type="entry name" value="RNA_pol_sigma70_r2"/>
</dbReference>
<evidence type="ECO:0000256" key="1">
    <source>
        <dbReference type="ARBA" id="ARBA00010641"/>
    </source>
</evidence>
<evidence type="ECO:0000256" key="4">
    <source>
        <dbReference type="ARBA" id="ARBA00023163"/>
    </source>
</evidence>
<dbReference type="SUPFAM" id="SSF88659">
    <property type="entry name" value="Sigma3 and sigma4 domains of RNA polymerase sigma factors"/>
    <property type="match status" value="1"/>
</dbReference>
<dbReference type="Pfam" id="PF08281">
    <property type="entry name" value="Sigma70_r4_2"/>
    <property type="match status" value="1"/>
</dbReference>
<dbReference type="EMBL" id="WNXD01000002">
    <property type="protein sequence ID" value="MBB2146800.1"/>
    <property type="molecule type" value="Genomic_DNA"/>
</dbReference>
<dbReference type="InterPro" id="IPR014327">
    <property type="entry name" value="RNA_pol_sigma70_bacteroid"/>
</dbReference>
<dbReference type="SUPFAM" id="SSF88946">
    <property type="entry name" value="Sigma2 domain of RNA polymerase sigma factors"/>
    <property type="match status" value="1"/>
</dbReference>
<dbReference type="GO" id="GO:0006352">
    <property type="term" value="P:DNA-templated transcription initiation"/>
    <property type="evidence" value="ECO:0007669"/>
    <property type="project" value="InterPro"/>
</dbReference>
<evidence type="ECO:0000256" key="3">
    <source>
        <dbReference type="ARBA" id="ARBA00023082"/>
    </source>
</evidence>
<dbReference type="InterPro" id="IPR036388">
    <property type="entry name" value="WH-like_DNA-bd_sf"/>
</dbReference>
<dbReference type="NCBIfam" id="TIGR02937">
    <property type="entry name" value="sigma70-ECF"/>
    <property type="match status" value="1"/>
</dbReference>
<dbReference type="InterPro" id="IPR014284">
    <property type="entry name" value="RNA_pol_sigma-70_dom"/>
</dbReference>
<feature type="domain" description="RNA polymerase sigma-70 region 2" evidence="5">
    <location>
        <begin position="27"/>
        <end position="90"/>
    </location>
</feature>
<dbReference type="Gene3D" id="1.10.1740.10">
    <property type="match status" value="1"/>
</dbReference>
<keyword evidence="4" id="KW-0804">Transcription</keyword>
<evidence type="ECO:0000259" key="6">
    <source>
        <dbReference type="Pfam" id="PF08281"/>
    </source>
</evidence>
<dbReference type="InterPro" id="IPR013325">
    <property type="entry name" value="RNA_pol_sigma_r2"/>
</dbReference>
<dbReference type="InterPro" id="IPR013249">
    <property type="entry name" value="RNA_pol_sigma70_r4_t2"/>
</dbReference>
<dbReference type="NCBIfam" id="TIGR02985">
    <property type="entry name" value="Sig70_bacteroi1"/>
    <property type="match status" value="1"/>
</dbReference>
<organism evidence="7 8">
    <name type="scientific">Pedobacter planticolens</name>
    <dbReference type="NCBI Taxonomy" id="2679964"/>
    <lineage>
        <taxon>Bacteria</taxon>
        <taxon>Pseudomonadati</taxon>
        <taxon>Bacteroidota</taxon>
        <taxon>Sphingobacteriia</taxon>
        <taxon>Sphingobacteriales</taxon>
        <taxon>Sphingobacteriaceae</taxon>
        <taxon>Pedobacter</taxon>
    </lineage>
</organism>
<sequence length="189" mass="22153">METYSRYTDEQLAGLLRSGDKYAYTEIYERYKAPLFSFTYRRLEDVAESEDVVAELFLSLWDRHSNFNLTGSLASYLFTATKNRVIKVITHKKVESRYIDSFREYMEEGVDNTDHLVRNRELAAIIDAEIENLPIKMRQVFQMSRQTNLSRKEIAAELGLSEETVKSHMHHALKSLKTRLGANFYVIFF</sequence>
<evidence type="ECO:0000313" key="7">
    <source>
        <dbReference type="EMBL" id="MBB2146800.1"/>
    </source>
</evidence>
<protein>
    <submittedName>
        <fullName evidence="7">RNA polymerase sigma-70 factor</fullName>
    </submittedName>
</protein>
<dbReference type="Proteomes" id="UP000601055">
    <property type="component" value="Unassembled WGS sequence"/>
</dbReference>
<dbReference type="AlphaFoldDB" id="A0A923E170"/>
<evidence type="ECO:0000313" key="8">
    <source>
        <dbReference type="Proteomes" id="UP000601055"/>
    </source>
</evidence>
<accession>A0A923E170</accession>
<comment type="similarity">
    <text evidence="1">Belongs to the sigma-70 factor family. ECF subfamily.</text>
</comment>
<reference evidence="7" key="1">
    <citation type="submission" date="2019-11" db="EMBL/GenBank/DDBJ databases">
        <title>Description of Pedobacter sp. LMG 31464T.</title>
        <authorList>
            <person name="Carlier A."/>
            <person name="Qi S."/>
            <person name="Vandamme P."/>
        </authorList>
    </citation>
    <scope>NUCLEOTIDE SEQUENCE</scope>
    <source>
        <strain evidence="7">LMG 31464</strain>
    </source>
</reference>